<accession>A0A3M0IU91</accession>
<dbReference type="PANTHER" id="PTHR47899:SF1">
    <property type="entry name" value="COILED-COIL DOMAIN-CONTAINING PROTEIN 171"/>
    <property type="match status" value="1"/>
</dbReference>
<reference evidence="2 3" key="1">
    <citation type="submission" date="2018-07" db="EMBL/GenBank/DDBJ databases">
        <title>A high quality draft genome assembly of the barn swallow (H. rustica rustica).</title>
        <authorList>
            <person name="Formenti G."/>
            <person name="Chiara M."/>
            <person name="Poveda L."/>
            <person name="Francoijs K.-J."/>
            <person name="Bonisoli-Alquati A."/>
            <person name="Canova L."/>
            <person name="Gianfranceschi L."/>
            <person name="Horner D.S."/>
            <person name="Saino N."/>
        </authorList>
    </citation>
    <scope>NUCLEOTIDE SEQUENCE [LARGE SCALE GENOMIC DNA]</scope>
    <source>
        <strain evidence="2">Chelidonia</strain>
        <tissue evidence="2">Blood</tissue>
    </source>
</reference>
<evidence type="ECO:0000313" key="3">
    <source>
        <dbReference type="Proteomes" id="UP000269221"/>
    </source>
</evidence>
<dbReference type="PANTHER" id="PTHR47899">
    <property type="entry name" value="COILED-COIL DOMAIN-CONTAINING PROTEIN 171"/>
    <property type="match status" value="1"/>
</dbReference>
<gene>
    <name evidence="2" type="ORF">DUI87_31252</name>
</gene>
<comment type="caution">
    <text evidence="2">The sequence shown here is derived from an EMBL/GenBank/DDBJ whole genome shotgun (WGS) entry which is preliminary data.</text>
</comment>
<name>A0A3M0IU91_HIRRU</name>
<dbReference type="Proteomes" id="UP000269221">
    <property type="component" value="Unassembled WGS sequence"/>
</dbReference>
<proteinExistence type="predicted"/>
<evidence type="ECO:0000256" key="1">
    <source>
        <dbReference type="SAM" id="Coils"/>
    </source>
</evidence>
<protein>
    <submittedName>
        <fullName evidence="2">Uncharacterized protein</fullName>
    </submittedName>
</protein>
<dbReference type="EMBL" id="QRBI01000229">
    <property type="protein sequence ID" value="RMB92377.1"/>
    <property type="molecule type" value="Genomic_DNA"/>
</dbReference>
<evidence type="ECO:0000313" key="2">
    <source>
        <dbReference type="EMBL" id="RMB92377.1"/>
    </source>
</evidence>
<dbReference type="AlphaFoldDB" id="A0A3M0IU91"/>
<keyword evidence="3" id="KW-1185">Reference proteome</keyword>
<dbReference type="OrthoDB" id="287623at2759"/>
<keyword evidence="1" id="KW-0175">Coiled coil</keyword>
<sequence>METVHRNCSDMLRLQGARLDYEAKRQESLTAELEAATMRIKKLKENAEAAILAHVECKHTTEIMQLRSQEPEDALNEEQGDRREAFSVVVQKDFRESENAQERGKQVECLYPVGIDIGSKELVYLCGNTYGIFN</sequence>
<feature type="coiled-coil region" evidence="1">
    <location>
        <begin position="26"/>
        <end position="53"/>
    </location>
</feature>
<dbReference type="InterPro" id="IPR038820">
    <property type="entry name" value="CCDC171"/>
</dbReference>
<organism evidence="2 3">
    <name type="scientific">Hirundo rustica rustica</name>
    <dbReference type="NCBI Taxonomy" id="333673"/>
    <lineage>
        <taxon>Eukaryota</taxon>
        <taxon>Metazoa</taxon>
        <taxon>Chordata</taxon>
        <taxon>Craniata</taxon>
        <taxon>Vertebrata</taxon>
        <taxon>Euteleostomi</taxon>
        <taxon>Archelosauria</taxon>
        <taxon>Archosauria</taxon>
        <taxon>Dinosauria</taxon>
        <taxon>Saurischia</taxon>
        <taxon>Theropoda</taxon>
        <taxon>Coelurosauria</taxon>
        <taxon>Aves</taxon>
        <taxon>Neognathae</taxon>
        <taxon>Neoaves</taxon>
        <taxon>Telluraves</taxon>
        <taxon>Australaves</taxon>
        <taxon>Passeriformes</taxon>
        <taxon>Sylvioidea</taxon>
        <taxon>Hirundinidae</taxon>
        <taxon>Hirundo</taxon>
    </lineage>
</organism>